<dbReference type="Pfam" id="PF07803">
    <property type="entry name" value="GSG-1"/>
    <property type="match status" value="1"/>
</dbReference>
<evidence type="ECO:0000256" key="1">
    <source>
        <dbReference type="ARBA" id="ARBA00004141"/>
    </source>
</evidence>
<evidence type="ECO:0000256" key="6">
    <source>
        <dbReference type="SAM" id="MobiDB-lite"/>
    </source>
</evidence>
<dbReference type="PANTHER" id="PTHR10671">
    <property type="entry name" value="EPITHELIAL MEMBRANE PROTEIN-RELATED"/>
    <property type="match status" value="1"/>
</dbReference>
<comment type="subcellular location">
    <subcellularLocation>
        <location evidence="1">Membrane</location>
        <topology evidence="1">Multi-pass membrane protein</topology>
    </subcellularLocation>
</comment>
<organism evidence="8 9">
    <name type="scientific">Enhydra lutris kenyoni</name>
    <name type="common">northern sea otter</name>
    <dbReference type="NCBI Taxonomy" id="391180"/>
    <lineage>
        <taxon>Eukaryota</taxon>
        <taxon>Metazoa</taxon>
        <taxon>Chordata</taxon>
        <taxon>Craniata</taxon>
        <taxon>Vertebrata</taxon>
        <taxon>Euteleostomi</taxon>
        <taxon>Mammalia</taxon>
        <taxon>Eutheria</taxon>
        <taxon>Laurasiatheria</taxon>
        <taxon>Carnivora</taxon>
        <taxon>Caniformia</taxon>
        <taxon>Musteloidea</taxon>
        <taxon>Mustelidae</taxon>
        <taxon>Lutrinae</taxon>
        <taxon>Enhydra</taxon>
    </lineage>
</organism>
<evidence type="ECO:0000256" key="3">
    <source>
        <dbReference type="ARBA" id="ARBA00022692"/>
    </source>
</evidence>
<dbReference type="PANTHER" id="PTHR10671:SF43">
    <property type="entry name" value="GERM CELL-SPECIFIC GENE 1 PROTEIN"/>
    <property type="match status" value="1"/>
</dbReference>
<keyword evidence="5 7" id="KW-0472">Membrane</keyword>
<dbReference type="OrthoDB" id="10001768at2759"/>
<dbReference type="RefSeq" id="XP_022350866.1">
    <property type="nucleotide sequence ID" value="XM_022495158.1"/>
</dbReference>
<feature type="transmembrane region" description="Helical" evidence="7">
    <location>
        <begin position="265"/>
        <end position="288"/>
    </location>
</feature>
<dbReference type="GeneID" id="111142163"/>
<dbReference type="GO" id="GO:0005886">
    <property type="term" value="C:plasma membrane"/>
    <property type="evidence" value="ECO:0007669"/>
    <property type="project" value="TreeGrafter"/>
</dbReference>
<dbReference type="InterPro" id="IPR004031">
    <property type="entry name" value="PMP22/EMP/MP20/Claudin"/>
</dbReference>
<protein>
    <submittedName>
        <fullName evidence="9">Germ cell-specific gene 1 protein isoform X1</fullName>
    </submittedName>
</protein>
<evidence type="ECO:0000256" key="7">
    <source>
        <dbReference type="SAM" id="Phobius"/>
    </source>
</evidence>
<feature type="region of interest" description="Disordered" evidence="6">
    <location>
        <begin position="358"/>
        <end position="382"/>
    </location>
</feature>
<reference evidence="9" key="1">
    <citation type="submission" date="2025-08" db="UniProtKB">
        <authorList>
            <consortium name="RefSeq"/>
        </authorList>
    </citation>
    <scope>IDENTIFICATION</scope>
    <source>
        <tissue evidence="9">Blood</tissue>
    </source>
</reference>
<proteinExistence type="inferred from homology"/>
<name>A0A2Y9IRG0_ENHLU</name>
<evidence type="ECO:0000256" key="2">
    <source>
        <dbReference type="ARBA" id="ARBA00007425"/>
    </source>
</evidence>
<sequence length="382" mass="41889">MSNPSQLTQNVCLTQKMELPKGSSAQRTLLSATLNMLSLSLSTASLLSNCWFVGTQKVPKPVCGKGLAAKCFDVPVPLDGSGANSSSPEVVQYSWEAGDDRFSFHTFWSGMWLSCEETVEEPGERCRTFNELTPPTERGEKGLLEFATLQGPCHPTLRFGGKRLMEKAFLPHPPLGLVAKILWLSLGAQFSSIGLEFVSFLLLLMDLLFTGNPGCGLKLSAFAAISSVLSGLLGMVAHMMYSQVFQATANLGPEDWRPHAWNYGWAFYTAWLSFTCCMVSAVTTFNAYTKLVLEFKCKHSKSFKGKLSCPPHHPQCLLEQLSCAAPTGDPLTSYHQYHPQPVRSVSEGVDFYSGLHHKGFQQGPSQRLKEEVAGSSVEEEPC</sequence>
<comment type="similarity">
    <text evidence="2">Belongs to the GSG1 family.</text>
</comment>
<accession>A0A2Y9IRG0</accession>
<keyword evidence="8" id="KW-1185">Reference proteome</keyword>
<evidence type="ECO:0000313" key="9">
    <source>
        <dbReference type="RefSeq" id="XP_022350866.1"/>
    </source>
</evidence>
<dbReference type="Proteomes" id="UP000248482">
    <property type="component" value="Unplaced"/>
</dbReference>
<dbReference type="AlphaFoldDB" id="A0A2Y9IRG0"/>
<evidence type="ECO:0000313" key="8">
    <source>
        <dbReference type="Proteomes" id="UP000248482"/>
    </source>
</evidence>
<dbReference type="FunFam" id="1.20.140.150:FF:000051">
    <property type="entry name" value="Germ cell associated 1"/>
    <property type="match status" value="1"/>
</dbReference>
<dbReference type="Pfam" id="PF00822">
    <property type="entry name" value="PMP22_Claudin"/>
    <property type="match status" value="1"/>
</dbReference>
<keyword evidence="4 7" id="KW-1133">Transmembrane helix</keyword>
<evidence type="ECO:0000256" key="5">
    <source>
        <dbReference type="ARBA" id="ARBA00023136"/>
    </source>
</evidence>
<dbReference type="KEGG" id="elk:111142163"/>
<gene>
    <name evidence="9" type="primary">LOC111142163</name>
</gene>
<dbReference type="InterPro" id="IPR012478">
    <property type="entry name" value="GSG-1"/>
</dbReference>
<dbReference type="InterPro" id="IPR050579">
    <property type="entry name" value="PMP-22/EMP/MP20-like"/>
</dbReference>
<evidence type="ECO:0000256" key="4">
    <source>
        <dbReference type="ARBA" id="ARBA00022989"/>
    </source>
</evidence>
<feature type="transmembrane region" description="Helical" evidence="7">
    <location>
        <begin position="181"/>
        <end position="209"/>
    </location>
</feature>
<dbReference type="STRING" id="391180.A0A2Y9IRG0"/>
<keyword evidence="3 7" id="KW-0812">Transmembrane</keyword>
<dbReference type="Gene3D" id="1.20.140.150">
    <property type="match status" value="1"/>
</dbReference>
<feature type="transmembrane region" description="Helical" evidence="7">
    <location>
        <begin position="221"/>
        <end position="245"/>
    </location>
</feature>